<dbReference type="GO" id="GO:0016020">
    <property type="term" value="C:membrane"/>
    <property type="evidence" value="ECO:0007669"/>
    <property type="project" value="InterPro"/>
</dbReference>
<feature type="non-terminal residue" evidence="2">
    <location>
        <position position="1"/>
    </location>
</feature>
<dbReference type="InterPro" id="IPR042202">
    <property type="entry name" value="Duffy-ag-bd_sf"/>
</dbReference>
<feature type="non-terminal residue" evidence="2">
    <location>
        <position position="211"/>
    </location>
</feature>
<accession>A0A0A7M4T3</accession>
<dbReference type="SUPFAM" id="SSF140924">
    <property type="entry name" value="Duffy binding domain-like"/>
    <property type="match status" value="1"/>
</dbReference>
<evidence type="ECO:0000259" key="1">
    <source>
        <dbReference type="Pfam" id="PF05424"/>
    </source>
</evidence>
<protein>
    <submittedName>
        <fullName evidence="2">Var-WDBLa_283 protein</fullName>
    </submittedName>
</protein>
<proteinExistence type="predicted"/>
<dbReference type="AlphaFoldDB" id="A0A0A7M4T3"/>
<dbReference type="InterPro" id="IPR008602">
    <property type="entry name" value="Duffy-antigen-binding"/>
</dbReference>
<dbReference type="GO" id="GO:0046789">
    <property type="term" value="F:host cell surface receptor binding"/>
    <property type="evidence" value="ECO:0007669"/>
    <property type="project" value="InterPro"/>
</dbReference>
<organism evidence="2">
    <name type="scientific">Plasmodium falciparum</name>
    <name type="common">malaria parasite P. falciparum</name>
    <dbReference type="NCBI Taxonomy" id="5833"/>
    <lineage>
        <taxon>Eukaryota</taxon>
        <taxon>Sar</taxon>
        <taxon>Alveolata</taxon>
        <taxon>Apicomplexa</taxon>
        <taxon>Aconoidasida</taxon>
        <taxon>Haemosporida</taxon>
        <taxon>Plasmodiidae</taxon>
        <taxon>Plasmodium</taxon>
        <taxon>Plasmodium (Laverania)</taxon>
    </lineage>
</organism>
<gene>
    <name evidence="2" type="primary">var-WDBLa_283</name>
</gene>
<name>A0A0A7M4T3_PLAFA</name>
<reference evidence="2" key="1">
    <citation type="journal article" date="2015" name="Mol. Ecol.">
        <title>Phylogeography of var gene repertoires reveals fine-scale geospatial clustering of Plasmodium falciparum populations in a highly endemic area.</title>
        <authorList>
            <person name="Tessema S.K."/>
            <person name="Monk S.L."/>
            <person name="Schultz M.B."/>
            <person name="Tavul L."/>
            <person name="Reeder J.C."/>
            <person name="Siba P.M."/>
            <person name="Mueller I."/>
            <person name="Barry A.E."/>
        </authorList>
    </citation>
    <scope>NUCLEOTIDE SEQUENCE</scope>
    <source>
        <strain evidence="2">WOS15</strain>
    </source>
</reference>
<dbReference type="EMBL" id="KP220683">
    <property type="protein sequence ID" value="AIZ73814.1"/>
    <property type="molecule type" value="Genomic_DNA"/>
</dbReference>
<evidence type="ECO:0000313" key="2">
    <source>
        <dbReference type="EMBL" id="AIZ73814.1"/>
    </source>
</evidence>
<dbReference type="Pfam" id="PF05424">
    <property type="entry name" value="Duffy_binding"/>
    <property type="match status" value="1"/>
</dbReference>
<sequence>ACAPFRRLHLCHHNLESISDYNSSNAKHNLLLDVCMAAKYEGTSLKGYHDIHKLDNNNSSSQLCTELARSFADIGDIVRGKDPFYGNTYESTQRKVLDDNLKTIFGKIHKEVTSSGRNVKTNSALQERYKDDTTNFFQLREDWWTANRATIWEALTCEAPNNAQYFRGTCGSDEKKPSLTSKQCRCDGANVDPPAYFDYVPQFLRWFEEWA</sequence>
<feature type="domain" description="Duffy-antigen binding" evidence="1">
    <location>
        <begin position="1"/>
        <end position="205"/>
    </location>
</feature>
<dbReference type="Gene3D" id="1.20.1310.20">
    <property type="entry name" value="Duffy-antigen binding domain"/>
    <property type="match status" value="1"/>
</dbReference>